<dbReference type="InterPro" id="IPR029066">
    <property type="entry name" value="PLP-binding_barrel"/>
</dbReference>
<proteinExistence type="inferred from homology"/>
<evidence type="ECO:0000313" key="5">
    <source>
        <dbReference type="Proteomes" id="UP000199569"/>
    </source>
</evidence>
<dbReference type="EMBL" id="FMVJ01000006">
    <property type="protein sequence ID" value="SCY79606.1"/>
    <property type="molecule type" value="Genomic_DNA"/>
</dbReference>
<sequence>MTKIHELDTPIVLVDLDRVEANLKRAQDYANAHGVKLRPHIKTHKLPQFAKRQMELGAIGITCQKIGEAEVMADAGITDIFLPYNILGAPKLKRLLALARRASIKVIADSVTTIDGYSKTFAASGVILPVLVECDTGGGRVGVQTPEQALALAKHIAGSEGLRFAGLMTYPAKGMAAQANAWLERATALLKDAGLPPETVSTGGTPDLWRSGENRAATEYRPGTYIYLDRFQVQEGVGSFEDCALTVLATVVSRPTDNRAVLDTGSKSLTSDTLGLQGFGRIVEYPDAVIASLSEEHGVVDLTNSKAKPEVSEMVRIIPNHVCPVTNLFDEVTFVRGDEVVGTAAVAARGKVA</sequence>
<gene>
    <name evidence="4" type="ORF">SAMN02927923_02316</name>
</gene>
<dbReference type="AlphaFoldDB" id="A0A1G5IU85"/>
<keyword evidence="2" id="KW-0456">Lyase</keyword>
<dbReference type="SUPFAM" id="SSF51419">
    <property type="entry name" value="PLP-binding barrel"/>
    <property type="match status" value="1"/>
</dbReference>
<dbReference type="Pfam" id="PF01168">
    <property type="entry name" value="Ala_racemase_N"/>
    <property type="match status" value="1"/>
</dbReference>
<dbReference type="InterPro" id="IPR051466">
    <property type="entry name" value="D-amino_acid_metab_enzyme"/>
</dbReference>
<evidence type="ECO:0000313" key="4">
    <source>
        <dbReference type="EMBL" id="SCY79606.1"/>
    </source>
</evidence>
<keyword evidence="5" id="KW-1185">Reference proteome</keyword>
<dbReference type="InterPro" id="IPR026956">
    <property type="entry name" value="D-ser_dehydrat-like_dom"/>
</dbReference>
<evidence type="ECO:0000259" key="3">
    <source>
        <dbReference type="SMART" id="SM01119"/>
    </source>
</evidence>
<dbReference type="GO" id="GO:0008721">
    <property type="term" value="F:D-serine ammonia-lyase activity"/>
    <property type="evidence" value="ECO:0007669"/>
    <property type="project" value="TreeGrafter"/>
</dbReference>
<dbReference type="InterPro" id="IPR001608">
    <property type="entry name" value="Ala_racemase_N"/>
</dbReference>
<dbReference type="Pfam" id="PF14031">
    <property type="entry name" value="D-ser_dehydrat"/>
    <property type="match status" value="1"/>
</dbReference>
<reference evidence="5" key="1">
    <citation type="submission" date="2016-10" db="EMBL/GenBank/DDBJ databases">
        <authorList>
            <person name="Varghese N."/>
            <person name="Submissions S."/>
        </authorList>
    </citation>
    <scope>NUCLEOTIDE SEQUENCE [LARGE SCALE GENOMIC DNA]</scope>
    <source>
        <strain evidence="5">CGMCC 1.7666</strain>
    </source>
</reference>
<evidence type="ECO:0000256" key="2">
    <source>
        <dbReference type="ARBA" id="ARBA00023239"/>
    </source>
</evidence>
<dbReference type="GO" id="GO:0036088">
    <property type="term" value="P:D-serine catabolic process"/>
    <property type="evidence" value="ECO:0007669"/>
    <property type="project" value="TreeGrafter"/>
</dbReference>
<evidence type="ECO:0000256" key="1">
    <source>
        <dbReference type="ARBA" id="ARBA00005323"/>
    </source>
</evidence>
<dbReference type="CDD" id="cd06820">
    <property type="entry name" value="PLPDE_III_LS_D-TA_like"/>
    <property type="match status" value="1"/>
</dbReference>
<comment type="similarity">
    <text evidence="1">Belongs to the DSD1 family.</text>
</comment>
<name>A0A1G5IU85_9HYPH</name>
<dbReference type="OrthoDB" id="9772497at2"/>
<dbReference type="STRING" id="549386.SAMN02927923_02316"/>
<dbReference type="PANTHER" id="PTHR28004:SF2">
    <property type="entry name" value="D-SERINE DEHYDRATASE"/>
    <property type="match status" value="1"/>
</dbReference>
<dbReference type="InterPro" id="IPR042208">
    <property type="entry name" value="D-ser_dehydrat-like_sf"/>
</dbReference>
<feature type="domain" description="D-serine dehydratase-like" evidence="3">
    <location>
        <begin position="244"/>
        <end position="336"/>
    </location>
</feature>
<dbReference type="RefSeq" id="WP_091134506.1">
    <property type="nucleotide sequence ID" value="NZ_FMVJ01000006.1"/>
</dbReference>
<accession>A0A1G5IU85</accession>
<dbReference type="Proteomes" id="UP000199569">
    <property type="component" value="Unassembled WGS sequence"/>
</dbReference>
<organism evidence="4 5">
    <name type="scientific">Microvirga guangxiensis</name>
    <dbReference type="NCBI Taxonomy" id="549386"/>
    <lineage>
        <taxon>Bacteria</taxon>
        <taxon>Pseudomonadati</taxon>
        <taxon>Pseudomonadota</taxon>
        <taxon>Alphaproteobacteria</taxon>
        <taxon>Hyphomicrobiales</taxon>
        <taxon>Methylobacteriaceae</taxon>
        <taxon>Microvirga</taxon>
    </lineage>
</organism>
<dbReference type="SMART" id="SM01119">
    <property type="entry name" value="D-ser_dehydrat"/>
    <property type="match status" value="1"/>
</dbReference>
<dbReference type="PANTHER" id="PTHR28004">
    <property type="entry name" value="ZGC:162816-RELATED"/>
    <property type="match status" value="1"/>
</dbReference>
<dbReference type="Gene3D" id="2.40.37.20">
    <property type="entry name" value="D-serine dehydratase-like domain"/>
    <property type="match status" value="1"/>
</dbReference>
<protein>
    <submittedName>
        <fullName evidence="4">D-serine deaminase, pyridoxal phosphate-dependent</fullName>
    </submittedName>
</protein>
<dbReference type="Gene3D" id="3.20.20.10">
    <property type="entry name" value="Alanine racemase"/>
    <property type="match status" value="1"/>
</dbReference>